<evidence type="ECO:0000259" key="1">
    <source>
        <dbReference type="Pfam" id="PF12804"/>
    </source>
</evidence>
<keyword evidence="3" id="KW-1185">Reference proteome</keyword>
<dbReference type="CDD" id="cd04182">
    <property type="entry name" value="GT_2_like_f"/>
    <property type="match status" value="1"/>
</dbReference>
<sequence length="220" mass="22081">MAHIQSPASDAPPVRRPVAGLLLAAGGGRRLGGRPKALLDFRGRPLVENAARVLREGGCDPVHIVLGAAAGAVRERADLAAYETAENPDWAQGMGSSLRVGLAALAGSGAGAALVSLVDQPGIGAAAVARVIAAYEGGAGLVAAAYGGKRGHPVLFGADRWAAVAAGATGDRGARAYLEEHAAALTLVECADVAEPYDIDTPRDLFRLASPGAPRAGEGQ</sequence>
<dbReference type="Pfam" id="PF12804">
    <property type="entry name" value="NTP_transf_3"/>
    <property type="match status" value="1"/>
</dbReference>
<evidence type="ECO:0000313" key="3">
    <source>
        <dbReference type="Proteomes" id="UP000286746"/>
    </source>
</evidence>
<dbReference type="AlphaFoldDB" id="A0A401VY38"/>
<dbReference type="PANTHER" id="PTHR43777">
    <property type="entry name" value="MOLYBDENUM COFACTOR CYTIDYLYLTRANSFERASE"/>
    <property type="match status" value="1"/>
</dbReference>
<dbReference type="Gene3D" id="3.90.550.10">
    <property type="entry name" value="Spore Coat Polysaccharide Biosynthesis Protein SpsA, Chain A"/>
    <property type="match status" value="1"/>
</dbReference>
<dbReference type="EMBL" id="BHZD01000001">
    <property type="protein sequence ID" value="GCD41994.1"/>
    <property type="molecule type" value="Genomic_DNA"/>
</dbReference>
<reference evidence="2 3" key="1">
    <citation type="submission" date="2018-11" db="EMBL/GenBank/DDBJ databases">
        <title>Whole genome sequence of Streptomyces paromomycinus NBRC 15454(T).</title>
        <authorList>
            <person name="Komaki H."/>
            <person name="Tamura T."/>
        </authorList>
    </citation>
    <scope>NUCLEOTIDE SEQUENCE [LARGE SCALE GENOMIC DNA]</scope>
    <source>
        <strain evidence="2 3">NBRC 15454</strain>
    </source>
</reference>
<gene>
    <name evidence="2" type="ORF">GKJPGBOP_01652</name>
</gene>
<comment type="caution">
    <text evidence="2">The sequence shown here is derived from an EMBL/GenBank/DDBJ whole genome shotgun (WGS) entry which is preliminary data.</text>
</comment>
<proteinExistence type="predicted"/>
<accession>A0A401VY38</accession>
<organism evidence="2 3">
    <name type="scientific">Streptomyces paromomycinus</name>
    <name type="common">Streptomyces rimosus subsp. paromomycinus</name>
    <dbReference type="NCBI Taxonomy" id="92743"/>
    <lineage>
        <taxon>Bacteria</taxon>
        <taxon>Bacillati</taxon>
        <taxon>Actinomycetota</taxon>
        <taxon>Actinomycetes</taxon>
        <taxon>Kitasatosporales</taxon>
        <taxon>Streptomycetaceae</taxon>
        <taxon>Streptomyces</taxon>
    </lineage>
</organism>
<dbReference type="InterPro" id="IPR025877">
    <property type="entry name" value="MobA-like_NTP_Trfase"/>
</dbReference>
<feature type="domain" description="MobA-like NTP transferase" evidence="1">
    <location>
        <begin position="20"/>
        <end position="182"/>
    </location>
</feature>
<name>A0A401VY38_STREY</name>
<dbReference type="Proteomes" id="UP000286746">
    <property type="component" value="Unassembled WGS sequence"/>
</dbReference>
<dbReference type="PANTHER" id="PTHR43777:SF1">
    <property type="entry name" value="MOLYBDENUM COFACTOR CYTIDYLYLTRANSFERASE"/>
    <property type="match status" value="1"/>
</dbReference>
<dbReference type="SUPFAM" id="SSF53448">
    <property type="entry name" value="Nucleotide-diphospho-sugar transferases"/>
    <property type="match status" value="1"/>
</dbReference>
<protein>
    <submittedName>
        <fullName evidence="2">4-diphosphocytidyl-2C-methyl-D-erythritol synthase</fullName>
    </submittedName>
</protein>
<dbReference type="GO" id="GO:0016779">
    <property type="term" value="F:nucleotidyltransferase activity"/>
    <property type="evidence" value="ECO:0007669"/>
    <property type="project" value="UniProtKB-ARBA"/>
</dbReference>
<dbReference type="InterPro" id="IPR029044">
    <property type="entry name" value="Nucleotide-diphossugar_trans"/>
</dbReference>
<evidence type="ECO:0000313" key="2">
    <source>
        <dbReference type="EMBL" id="GCD41994.1"/>
    </source>
</evidence>
<dbReference type="RefSeq" id="WP_125053266.1">
    <property type="nucleotide sequence ID" value="NZ_BHZD01000001.1"/>
</dbReference>